<dbReference type="Pfam" id="PF00583">
    <property type="entry name" value="Acetyltransf_1"/>
    <property type="match status" value="1"/>
</dbReference>
<evidence type="ECO:0000256" key="1">
    <source>
        <dbReference type="ARBA" id="ARBA00022679"/>
    </source>
</evidence>
<dbReference type="InterPro" id="IPR000182">
    <property type="entry name" value="GNAT_dom"/>
</dbReference>
<sequence>MHEASAVIRLAKGGDSAAIQNLYLELTGDVRVHVLPEQIEAMHADPATHLLVCDIAGNVYGTALLSLCADAMYGKQPFATVENIIVASAARGTGLGRQLMASIETICASHDCSKIMLLSSSSRSEAHAFFASCGFSGDKKRGFVKYRSQFHTA</sequence>
<name>A0A127QD59_9BURK</name>
<dbReference type="OrthoDB" id="9789603at2"/>
<evidence type="ECO:0000313" key="5">
    <source>
        <dbReference type="Proteomes" id="UP000071778"/>
    </source>
</evidence>
<dbReference type="GO" id="GO:0016747">
    <property type="term" value="F:acyltransferase activity, transferring groups other than amino-acyl groups"/>
    <property type="evidence" value="ECO:0007669"/>
    <property type="project" value="InterPro"/>
</dbReference>
<dbReference type="SUPFAM" id="SSF55729">
    <property type="entry name" value="Acyl-CoA N-acyltransferases (Nat)"/>
    <property type="match status" value="1"/>
</dbReference>
<evidence type="ECO:0000313" key="4">
    <source>
        <dbReference type="EMBL" id="AMP08013.1"/>
    </source>
</evidence>
<protein>
    <submittedName>
        <fullName evidence="4">Acetyltransferase family protein</fullName>
    </submittedName>
</protein>
<dbReference type="Proteomes" id="UP000071778">
    <property type="component" value="Chromosome"/>
</dbReference>
<reference evidence="4 5" key="1">
    <citation type="submission" date="2015-11" db="EMBL/GenBank/DDBJ databases">
        <title>Exploring the genomic traits of fungus-feeding bacterial genus Collimonas.</title>
        <authorList>
            <person name="Song C."/>
            <person name="Schmidt R."/>
            <person name="de Jager V."/>
            <person name="Krzyzanowska D."/>
            <person name="Jongedijk E."/>
            <person name="Cankar K."/>
            <person name="Beekwilder J."/>
            <person name="van Veen A."/>
            <person name="de Boer W."/>
            <person name="van Veen J.A."/>
            <person name="Garbeva P."/>
        </authorList>
    </citation>
    <scope>NUCLEOTIDE SEQUENCE [LARGE SCALE GENOMIC DNA]</scope>
    <source>
        <strain evidence="4 5">Ter282</strain>
    </source>
</reference>
<dbReference type="CDD" id="cd04301">
    <property type="entry name" value="NAT_SF"/>
    <property type="match status" value="1"/>
</dbReference>
<keyword evidence="1 4" id="KW-0808">Transferase</keyword>
<evidence type="ECO:0000259" key="3">
    <source>
        <dbReference type="PROSITE" id="PS51186"/>
    </source>
</evidence>
<keyword evidence="5" id="KW-1185">Reference proteome</keyword>
<dbReference type="EMBL" id="CP013235">
    <property type="protein sequence ID" value="AMP08013.1"/>
    <property type="molecule type" value="Genomic_DNA"/>
</dbReference>
<proteinExistence type="predicted"/>
<evidence type="ECO:0000256" key="2">
    <source>
        <dbReference type="ARBA" id="ARBA00023315"/>
    </source>
</evidence>
<gene>
    <name evidence="4" type="ORF">CAter282_0189</name>
</gene>
<dbReference type="PANTHER" id="PTHR43877:SF2">
    <property type="entry name" value="AMINOALKYLPHOSPHONATE N-ACETYLTRANSFERASE-RELATED"/>
    <property type="match status" value="1"/>
</dbReference>
<feature type="domain" description="N-acetyltransferase" evidence="3">
    <location>
        <begin position="6"/>
        <end position="153"/>
    </location>
</feature>
<dbReference type="Gene3D" id="3.40.630.30">
    <property type="match status" value="1"/>
</dbReference>
<dbReference type="InterPro" id="IPR016181">
    <property type="entry name" value="Acyl_CoA_acyltransferase"/>
</dbReference>
<organism evidence="4 5">
    <name type="scientific">Collimonas arenae</name>
    <dbReference type="NCBI Taxonomy" id="279058"/>
    <lineage>
        <taxon>Bacteria</taxon>
        <taxon>Pseudomonadati</taxon>
        <taxon>Pseudomonadota</taxon>
        <taxon>Betaproteobacteria</taxon>
        <taxon>Burkholderiales</taxon>
        <taxon>Oxalobacteraceae</taxon>
        <taxon>Collimonas</taxon>
    </lineage>
</organism>
<dbReference type="PATRIC" id="fig|279058.17.peg.209"/>
<dbReference type="PANTHER" id="PTHR43877">
    <property type="entry name" value="AMINOALKYLPHOSPHONATE N-ACETYLTRANSFERASE-RELATED-RELATED"/>
    <property type="match status" value="1"/>
</dbReference>
<dbReference type="RefSeq" id="WP_061531924.1">
    <property type="nucleotide sequence ID" value="NZ_CP013233.1"/>
</dbReference>
<dbReference type="InterPro" id="IPR050832">
    <property type="entry name" value="Bact_Acetyltransf"/>
</dbReference>
<keyword evidence="2" id="KW-0012">Acyltransferase</keyword>
<dbReference type="AlphaFoldDB" id="A0A127QD59"/>
<dbReference type="PROSITE" id="PS51186">
    <property type="entry name" value="GNAT"/>
    <property type="match status" value="1"/>
</dbReference>
<accession>A0A127QD59</accession>